<keyword evidence="1" id="KW-0472">Membrane</keyword>
<feature type="transmembrane region" description="Helical" evidence="1">
    <location>
        <begin position="56"/>
        <end position="77"/>
    </location>
</feature>
<dbReference type="EMBL" id="MEIS01000126">
    <property type="protein sequence ID" value="PIT52865.1"/>
    <property type="molecule type" value="Genomic_DNA"/>
</dbReference>
<dbReference type="RefSeq" id="WP_100138315.1">
    <property type="nucleotide sequence ID" value="NZ_MEIS01000126.1"/>
</dbReference>
<organism evidence="2 3">
    <name type="scientific">Snodgrassella alvi</name>
    <dbReference type="NCBI Taxonomy" id="1196083"/>
    <lineage>
        <taxon>Bacteria</taxon>
        <taxon>Pseudomonadati</taxon>
        <taxon>Pseudomonadota</taxon>
        <taxon>Betaproteobacteria</taxon>
        <taxon>Neisseriales</taxon>
        <taxon>Neisseriaceae</taxon>
        <taxon>Snodgrassella</taxon>
    </lineage>
</organism>
<dbReference type="Proteomes" id="UP000229434">
    <property type="component" value="Unassembled WGS sequence"/>
</dbReference>
<feature type="transmembrane region" description="Helical" evidence="1">
    <location>
        <begin position="89"/>
        <end position="109"/>
    </location>
</feature>
<comment type="caution">
    <text evidence="2">The sequence shown here is derived from an EMBL/GenBank/DDBJ whole genome shotgun (WGS) entry which is preliminary data.</text>
</comment>
<evidence type="ECO:0000256" key="1">
    <source>
        <dbReference type="SAM" id="Phobius"/>
    </source>
</evidence>
<name>A0A2N9XU23_9NEIS</name>
<evidence type="ECO:0000313" key="2">
    <source>
        <dbReference type="EMBL" id="PIT52865.1"/>
    </source>
</evidence>
<dbReference type="AlphaFoldDB" id="A0A2N9XU23"/>
<protein>
    <submittedName>
        <fullName evidence="2">Uncharacterized protein</fullName>
    </submittedName>
</protein>
<accession>A0A2N9XU23</accession>
<sequence>MNWNNVKIGQKRQRLNSRQILKQIREALENDKSILQWPVYPKLKGKRDDWHLRDRLYAFYLYMILFIGYGLFFNMFLNKISESGLTATDWISCWLVIISSGFFICFVLLNTRSRPITLAQYVVLDRYRKLLTIVTVNGHKQQYQLRSNWNLYTLYNNMDYRRPQTINLFLSIPERNKHILLLEYHSGYYSKDLQQMNAVAALLAKDLGIRYFDCNAKEIFNTINNGLKHNKNIIEWPVYPFLKYRITDKVLKSDKENYIYWGSGCVAVCAGGYFRNHNSSGDLIFFLIMLVFSLLFLFHWYQCNQSQGRVAKYIILNRAEKTITISDAIKGETRYCLSSDSMLTTIKKGSILTGRSVNLVLTATKERQKILLFEYFSIYGNTNAKKMDDLAKKLARDLGIRYRKTSN</sequence>
<feature type="transmembrane region" description="Helical" evidence="1">
    <location>
        <begin position="283"/>
        <end position="301"/>
    </location>
</feature>
<evidence type="ECO:0000313" key="3">
    <source>
        <dbReference type="Proteomes" id="UP000229434"/>
    </source>
</evidence>
<keyword evidence="1" id="KW-1133">Transmembrane helix</keyword>
<proteinExistence type="predicted"/>
<reference evidence="2 3" key="1">
    <citation type="journal article" date="2017" name="MBio">
        <title>Type VI secretion-mediated competition in the bee gut microbiome.</title>
        <authorList>
            <person name="Steele M.I."/>
            <person name="Kwong W.K."/>
            <person name="Powell J.E."/>
            <person name="Whiteley M."/>
            <person name="Moran N.A."/>
        </authorList>
    </citation>
    <scope>NUCLEOTIDE SEQUENCE [LARGE SCALE GENOMIC DNA]</scope>
    <source>
        <strain evidence="2 3">Nev3CBA3</strain>
    </source>
</reference>
<gene>
    <name evidence="2" type="ORF">BHC49_11320</name>
</gene>
<keyword evidence="1" id="KW-0812">Transmembrane</keyword>